<dbReference type="InterPro" id="IPR003616">
    <property type="entry name" value="Post-SET_dom"/>
</dbReference>
<dbReference type="CDD" id="cd15492">
    <property type="entry name" value="PHD_BRPF_JADE_like"/>
    <property type="match status" value="1"/>
</dbReference>
<evidence type="ECO:0000313" key="21">
    <source>
        <dbReference type="Proteomes" id="UP000006727"/>
    </source>
</evidence>
<dbReference type="Gramene" id="Pp3c14_19990V3.2">
    <property type="protein sequence ID" value="Pp3c14_19990V3.2"/>
    <property type="gene ID" value="Pp3c14_19990"/>
</dbReference>
<evidence type="ECO:0000256" key="1">
    <source>
        <dbReference type="ARBA" id="ARBA00004123"/>
    </source>
</evidence>
<evidence type="ECO:0000259" key="18">
    <source>
        <dbReference type="PROSITE" id="PS51805"/>
    </source>
</evidence>
<evidence type="ECO:0000313" key="19">
    <source>
        <dbReference type="EMBL" id="PNR41348.1"/>
    </source>
</evidence>
<dbReference type="GO" id="GO:0042800">
    <property type="term" value="F:histone H3K4 methyltransferase activity"/>
    <property type="evidence" value="ECO:0000318"/>
    <property type="project" value="GO_Central"/>
</dbReference>
<dbReference type="Gene3D" id="2.170.270.10">
    <property type="entry name" value="SET domain"/>
    <property type="match status" value="1"/>
</dbReference>
<dbReference type="PANTHER" id="PTHR45838:SF4">
    <property type="entry name" value="HISTONE-LYSINE N-METHYLTRANSFERASE TRITHORAX"/>
    <property type="match status" value="1"/>
</dbReference>
<keyword evidence="7 13" id="KW-0863">Zinc-finger</keyword>
<dbReference type="Pfam" id="PF13832">
    <property type="entry name" value="zf-HC5HC2H_2"/>
    <property type="match status" value="1"/>
</dbReference>
<keyword evidence="12" id="KW-0539">Nucleus</keyword>
<dbReference type="RefSeq" id="XP_024394684.1">
    <property type="nucleotide sequence ID" value="XM_024538916.2"/>
</dbReference>
<dbReference type="GO" id="GO:0008270">
    <property type="term" value="F:zinc ion binding"/>
    <property type="evidence" value="ECO:0007669"/>
    <property type="project" value="UniProtKB-KW"/>
</dbReference>
<dbReference type="PROSITE" id="PS50868">
    <property type="entry name" value="POST_SET"/>
    <property type="match status" value="1"/>
</dbReference>
<dbReference type="PROSITE" id="PS50280">
    <property type="entry name" value="SET"/>
    <property type="match status" value="1"/>
</dbReference>
<feature type="region of interest" description="Disordered" evidence="14">
    <location>
        <begin position="1570"/>
        <end position="1604"/>
    </location>
</feature>
<evidence type="ECO:0000256" key="3">
    <source>
        <dbReference type="ARBA" id="ARBA00022679"/>
    </source>
</evidence>
<evidence type="ECO:0000256" key="13">
    <source>
        <dbReference type="PROSITE-ProRule" id="PRU00146"/>
    </source>
</evidence>
<accession>A0A2K1JIG9</accession>
<sequence length="2153" mass="237374">MIEHTFNQDPPFPNMINYGSSASKFRSELLATVSRLQQYPPRASNPPSVGSRPPLMASSPEFSYMNMSAPDGYSGWPAQISFNLSQANCVDGSAKWTTGADACIEKERDLSAVTGGRILDSFFVSGSMTPDAELLTHSSIFGRGAPERVPETGRHLSSSQWLIESERQRQQYQRVRTSTLSSTNRDPYTGDTTSCYMGYGLLSQSYSALGPASSGGLRVYCMSHFGVPIGGQLCLTDSRRLGVTCTCHNQHMSVRSFTQHLGINAGNPGEVVFMEGGETLVQWRKSFFSQYGVNVPEDNVGWDWLDVGSLKAERNCVAGNRKCKAVPTQSCQKEVDGSGGENSLMMKNRMTQMWDASIANKNVSTLRTTESVSNTKYGSWRARKDIMVDLSEAVLRNYEQPHRNTSISSDMMSGHFYEASTHPTLLRSQQNLEPKALHSTPHSGLASMSNGNNFINDGSQRYSLPAQQLYGTARNERGVIHPVSRVSEGQESHTRENGISSSFELRLGQPSQQTQATETAFSSMAISNVGHPNPHLFEQIMRKVWDGKLQHNLQKFNPAELPKFSGILGQTRDQCGFYTARKPVYANADGLVNCEMDSRAENVKSDYCSVTPSTRQMPHSSQAGFKPDNVSEFQVKLMSLECIMQSTVLSNSKDRQLKVKQSESANFFSHTGQSRSVILENEMTLDSLSSMVLMEVSNKTGQRLLEAAIQSSFTYRARGLEISDAQLNDVPVRQMFARNVSGDADLYVRPTVGGGEMFWEFLARKQGLNDLRIGCGRTAESGNVGRAEQYSKGALSMREQELAGGNVRGIEMRVIGDQDYVEVPPLSGGGIQCSCLKCRKASTLARGQAVPRLVGQVFLKENACHASTVEAATKVGLAEGDRNAPEDPVQDKYAGTESEVYMEAVDVRNENFLSNTVANRTAAERGALGRDEITPDAKACSNNSEVVSSGLFDKGCSVDGKEEPLNMQVFSTTGIPVAVDEASGVWRYSSSDGLDVNLGRDANVSSALKDQSEGVASPSSLGCPSSSSMWKMLMVKKGGKRGAVGYSRQDIEDNEVEAEPVEITGKLHRKQYRNRKWKWLGSRLDGRDDEEGSPVCSFGQQLEPQITSENATVSQVHERLIRPDGWKKYMRESTVEMPSNSKRRKLSTTRRYQGVKATNVTEEYLEAAYVGEAALKKTGTLMIRVPQRLNHQKAKKRIQIKPHLKSSTRDWRADANAEGRISAKDGRSWSKVGKSKDLTKARVEVSRPSDSDSGSDSVKAGVEVSIEMPNIVTKRLRSPTTPPSGPSPRNGRMISLSVILNQAAEAGPVPVAAQCRAALHQPRDGTLKVRKEGASVFEFLENEDVAVARAAKQVTAAVQTENAITRAWSVGMIAGHFPRGERSARTGSLKRRRVEWPRSKNAQIEAGNMVSRMEGTFVCKISQVRSIAGSNDFKEKLQRKFGRQSLPIGKQVRSSKVKRNKEVVEGLQAKNTRVSVGVHVVEINSTQLELRHLQGQMKVGLTGNGVLKLKRPSDLSSISELSAKRPKLVHALNKLEDSASITDGTLEHGELLKSCKRVLHLGKKKTVKDPLIGTKLHNKDKSQPSDVNGRSSMRNKEKGPRSFQINPLGQSGKFMCDVCGIFSSASYNKLLCCARCPVKVHQACYGVPKVPKGPWFCRTCKSRVINPICVLCGYGGGAMTRVHKARDFCLGLLQTWRDAKGESVPEPFSEKNSETPLSAVNNIKFSRGRLSAGLTGVRAKNMDMKVRKCEICDFEELKDDSSVCKACLKHSPQPGSSGGNIVKWSNRGVNSKSGHESWRSNNTVRSIMHDAGAKQWAHMVCTLWMPGTRCLNMGTMGAFDVSRVTNSRRKALCSMCQKKGGACMHCRVPKCSTPFHVWCAHEKGLLQSEIVKDGSNQVGFFGRCQNHGDFSGTELEDVMKEDSLSSTSGEVCARTEGYKGRPSLEERANAQQQMTLEGCTAVTPEQVAAWLRISGRKLSTRRLHKSASLAMKFDHKEYLRFKQKKGWKKLAVYKSIIHALGLYTTDFIAEREVVVEYVGEIVGHRVADKREVEYHSRKRLQYQGACYLFRIDTEQIIDATRNGGIARFVNHSCSPNCVAKVICVENLKKVIFFAKRNIDAGEEVTYDYKFNYDEVGDKIPCFCGTPECRGTLN</sequence>
<dbReference type="PaxDb" id="3218-PP1S34_152V6.1"/>
<evidence type="ECO:0000256" key="10">
    <source>
        <dbReference type="ARBA" id="ARBA00023015"/>
    </source>
</evidence>
<dbReference type="RefSeq" id="XP_073395027.1">
    <property type="nucleotide sequence ID" value="XM_073538926.1"/>
</dbReference>
<proteinExistence type="predicted"/>
<dbReference type="GO" id="GO:0035097">
    <property type="term" value="C:histone methyltransferase complex"/>
    <property type="evidence" value="ECO:0000318"/>
    <property type="project" value="GO_Central"/>
</dbReference>
<dbReference type="GO" id="GO:0032259">
    <property type="term" value="P:methylation"/>
    <property type="evidence" value="ECO:0007669"/>
    <property type="project" value="UniProtKB-KW"/>
</dbReference>
<comment type="subcellular location">
    <subcellularLocation>
        <location evidence="1">Nucleus</location>
    </subcellularLocation>
</comment>
<dbReference type="RefSeq" id="XP_073395026.1">
    <property type="nucleotide sequence ID" value="XM_073538925.1"/>
</dbReference>
<evidence type="ECO:0000256" key="8">
    <source>
        <dbReference type="ARBA" id="ARBA00022833"/>
    </source>
</evidence>
<dbReference type="SMART" id="SM00508">
    <property type="entry name" value="PostSET"/>
    <property type="match status" value="1"/>
</dbReference>
<feature type="region of interest" description="Disordered" evidence="14">
    <location>
        <begin position="1204"/>
        <end position="1259"/>
    </location>
</feature>
<dbReference type="InterPro" id="IPR001214">
    <property type="entry name" value="SET_dom"/>
</dbReference>
<reference evidence="20" key="3">
    <citation type="submission" date="2020-12" db="UniProtKB">
        <authorList>
            <consortium name="EnsemblPlants"/>
        </authorList>
    </citation>
    <scope>IDENTIFICATION</scope>
</reference>
<keyword evidence="8" id="KW-0862">Zinc</keyword>
<keyword evidence="9" id="KW-0156">Chromatin regulator</keyword>
<dbReference type="RefSeq" id="XP_024394688.1">
    <property type="nucleotide sequence ID" value="XM_024538920.2"/>
</dbReference>
<dbReference type="STRING" id="3218.A0A2K1JIG9"/>
<dbReference type="PANTHER" id="PTHR45838">
    <property type="entry name" value="HISTONE-LYSINE-N-METHYLTRANSFERASE 2 KMT2 FAMILY MEMBER"/>
    <property type="match status" value="1"/>
</dbReference>
<dbReference type="RefSeq" id="XP_024394685.1">
    <property type="nucleotide sequence ID" value="XM_024538917.2"/>
</dbReference>
<evidence type="ECO:0000256" key="4">
    <source>
        <dbReference type="ARBA" id="ARBA00022691"/>
    </source>
</evidence>
<dbReference type="EnsemblPlants" id="Pp3c14_19990V3.2">
    <property type="protein sequence ID" value="Pp3c14_19990V3.2"/>
    <property type="gene ID" value="Pp3c14_19990"/>
</dbReference>
<keyword evidence="10" id="KW-0805">Transcription regulation</keyword>
<evidence type="ECO:0000259" key="16">
    <source>
        <dbReference type="PROSITE" id="PS50280"/>
    </source>
</evidence>
<feature type="domain" description="Post-SET" evidence="17">
    <location>
        <begin position="2137"/>
        <end position="2153"/>
    </location>
</feature>
<dbReference type="InterPro" id="IPR001965">
    <property type="entry name" value="Znf_PHD"/>
</dbReference>
<dbReference type="KEGG" id="ppp:112291476"/>
<keyword evidence="6" id="KW-0677">Repeat</keyword>
<dbReference type="OrthoDB" id="308383at2759"/>
<dbReference type="RefSeq" id="XP_024394689.1">
    <property type="nucleotide sequence ID" value="XM_024538921.2"/>
</dbReference>
<dbReference type="RefSeq" id="XP_024394681.1">
    <property type="nucleotide sequence ID" value="XM_024538913.2"/>
</dbReference>
<evidence type="ECO:0000259" key="17">
    <source>
        <dbReference type="PROSITE" id="PS50868"/>
    </source>
</evidence>
<dbReference type="CDD" id="cd10518">
    <property type="entry name" value="SET_SETD1-like"/>
    <property type="match status" value="1"/>
</dbReference>
<dbReference type="RefSeq" id="XP_073395025.1">
    <property type="nucleotide sequence ID" value="XM_073538924.1"/>
</dbReference>
<evidence type="ECO:0000256" key="11">
    <source>
        <dbReference type="ARBA" id="ARBA00023163"/>
    </source>
</evidence>
<dbReference type="Pfam" id="PF13831">
    <property type="entry name" value="PHD_2"/>
    <property type="match status" value="1"/>
</dbReference>
<evidence type="ECO:0000256" key="14">
    <source>
        <dbReference type="SAM" id="MobiDB-lite"/>
    </source>
</evidence>
<dbReference type="SUPFAM" id="SSF57903">
    <property type="entry name" value="FYVE/PHD zinc finger"/>
    <property type="match status" value="1"/>
</dbReference>
<dbReference type="Gramene" id="Pp3c14_19990V3.1">
    <property type="protein sequence ID" value="Pp3c14_19990V3.1"/>
    <property type="gene ID" value="Pp3c14_19990"/>
</dbReference>
<evidence type="ECO:0000256" key="12">
    <source>
        <dbReference type="ARBA" id="ARBA00023242"/>
    </source>
</evidence>
<evidence type="ECO:0000256" key="9">
    <source>
        <dbReference type="ARBA" id="ARBA00022853"/>
    </source>
</evidence>
<keyword evidence="5" id="KW-0479">Metal-binding</keyword>
<feature type="compositionally biased region" description="Basic and acidic residues" evidence="14">
    <location>
        <begin position="1207"/>
        <end position="1250"/>
    </location>
</feature>
<dbReference type="RefSeq" id="XP_024394686.1">
    <property type="nucleotide sequence ID" value="XM_024538918.2"/>
</dbReference>
<protein>
    <recommendedName>
        <fullName evidence="22">PHD-type domain-containing protein</fullName>
    </recommendedName>
</protein>
<keyword evidence="3" id="KW-0808">Transferase</keyword>
<dbReference type="PROSITE" id="PS51805">
    <property type="entry name" value="EPHD"/>
    <property type="match status" value="1"/>
</dbReference>
<keyword evidence="2" id="KW-0489">Methyltransferase</keyword>
<evidence type="ECO:0000256" key="6">
    <source>
        <dbReference type="ARBA" id="ARBA00022737"/>
    </source>
</evidence>
<feature type="domain" description="PHD-type" evidence="18">
    <location>
        <begin position="1783"/>
        <end position="1908"/>
    </location>
</feature>
<dbReference type="Pfam" id="PF00856">
    <property type="entry name" value="SET"/>
    <property type="match status" value="1"/>
</dbReference>
<reference evidence="19 21" key="2">
    <citation type="journal article" date="2018" name="Plant J.">
        <title>The Physcomitrella patens chromosome-scale assembly reveals moss genome structure and evolution.</title>
        <authorList>
            <person name="Lang D."/>
            <person name="Ullrich K.K."/>
            <person name="Murat F."/>
            <person name="Fuchs J."/>
            <person name="Jenkins J."/>
            <person name="Haas F.B."/>
            <person name="Piednoel M."/>
            <person name="Gundlach H."/>
            <person name="Van Bel M."/>
            <person name="Meyberg R."/>
            <person name="Vives C."/>
            <person name="Morata J."/>
            <person name="Symeonidi A."/>
            <person name="Hiss M."/>
            <person name="Muchero W."/>
            <person name="Kamisugi Y."/>
            <person name="Saleh O."/>
            <person name="Blanc G."/>
            <person name="Decker E.L."/>
            <person name="van Gessel N."/>
            <person name="Grimwood J."/>
            <person name="Hayes R.D."/>
            <person name="Graham S.W."/>
            <person name="Gunter L.E."/>
            <person name="McDaniel S.F."/>
            <person name="Hoernstein S.N.W."/>
            <person name="Larsson A."/>
            <person name="Li F.W."/>
            <person name="Perroud P.F."/>
            <person name="Phillips J."/>
            <person name="Ranjan P."/>
            <person name="Rokshar D.S."/>
            <person name="Rothfels C.J."/>
            <person name="Schneider L."/>
            <person name="Shu S."/>
            <person name="Stevenson D.W."/>
            <person name="Thummler F."/>
            <person name="Tillich M."/>
            <person name="Villarreal Aguilar J.C."/>
            <person name="Widiez T."/>
            <person name="Wong G.K."/>
            <person name="Wymore A."/>
            <person name="Zhang Y."/>
            <person name="Zimmer A.D."/>
            <person name="Quatrano R.S."/>
            <person name="Mayer K.F.X."/>
            <person name="Goodstein D."/>
            <person name="Casacuberta J.M."/>
            <person name="Vandepoele K."/>
            <person name="Reski R."/>
            <person name="Cuming A.C."/>
            <person name="Tuskan G.A."/>
            <person name="Maumus F."/>
            <person name="Salse J."/>
            <person name="Schmutz J."/>
            <person name="Rensing S.A."/>
        </authorList>
    </citation>
    <scope>NUCLEOTIDE SEQUENCE [LARGE SCALE GENOMIC DNA]</scope>
    <source>
        <strain evidence="20 21">cv. Gransden 2004</strain>
    </source>
</reference>
<dbReference type="GO" id="GO:0045893">
    <property type="term" value="P:positive regulation of DNA-templated transcription"/>
    <property type="evidence" value="ECO:0000318"/>
    <property type="project" value="GO_Central"/>
</dbReference>
<dbReference type="SMART" id="SM00249">
    <property type="entry name" value="PHD"/>
    <property type="match status" value="2"/>
</dbReference>
<organism evidence="19">
    <name type="scientific">Physcomitrium patens</name>
    <name type="common">Spreading-leaved earth moss</name>
    <name type="synonym">Physcomitrella patens</name>
    <dbReference type="NCBI Taxonomy" id="3218"/>
    <lineage>
        <taxon>Eukaryota</taxon>
        <taxon>Viridiplantae</taxon>
        <taxon>Streptophyta</taxon>
        <taxon>Embryophyta</taxon>
        <taxon>Bryophyta</taxon>
        <taxon>Bryophytina</taxon>
        <taxon>Bryopsida</taxon>
        <taxon>Funariidae</taxon>
        <taxon>Funariales</taxon>
        <taxon>Funariaceae</taxon>
        <taxon>Physcomitrium</taxon>
    </lineage>
</organism>
<dbReference type="Gene3D" id="3.30.40.10">
    <property type="entry name" value="Zinc/RING finger domain, C3HC4 (zinc finger)"/>
    <property type="match status" value="2"/>
</dbReference>
<keyword evidence="11" id="KW-0804">Transcription</keyword>
<dbReference type="SMART" id="SM00317">
    <property type="entry name" value="SET"/>
    <property type="match status" value="1"/>
</dbReference>
<keyword evidence="21" id="KW-1185">Reference proteome</keyword>
<dbReference type="CDD" id="cd15571">
    <property type="entry name" value="ePHD"/>
    <property type="match status" value="1"/>
</dbReference>
<dbReference type="InterPro" id="IPR011011">
    <property type="entry name" value="Znf_FYVE_PHD"/>
</dbReference>
<feature type="domain" description="PHD-type" evidence="15">
    <location>
        <begin position="1613"/>
        <end position="1663"/>
    </location>
</feature>
<gene>
    <name evidence="20" type="primary">LOC112291476</name>
    <name evidence="19" type="ORF">PHYPA_018751</name>
</gene>
<evidence type="ECO:0008006" key="22">
    <source>
        <dbReference type="Google" id="ProtNLM"/>
    </source>
</evidence>
<dbReference type="GeneID" id="112291476"/>
<evidence type="ECO:0000256" key="5">
    <source>
        <dbReference type="ARBA" id="ARBA00022723"/>
    </source>
</evidence>
<evidence type="ECO:0000256" key="7">
    <source>
        <dbReference type="ARBA" id="ARBA00022771"/>
    </source>
</evidence>
<reference evidence="19 21" key="1">
    <citation type="journal article" date="2008" name="Science">
        <title>The Physcomitrella genome reveals evolutionary insights into the conquest of land by plants.</title>
        <authorList>
            <person name="Rensing S."/>
            <person name="Lang D."/>
            <person name="Zimmer A."/>
            <person name="Terry A."/>
            <person name="Salamov A."/>
            <person name="Shapiro H."/>
            <person name="Nishiyama T."/>
            <person name="Perroud P.-F."/>
            <person name="Lindquist E."/>
            <person name="Kamisugi Y."/>
            <person name="Tanahashi T."/>
            <person name="Sakakibara K."/>
            <person name="Fujita T."/>
            <person name="Oishi K."/>
            <person name="Shin-I T."/>
            <person name="Kuroki Y."/>
            <person name="Toyoda A."/>
            <person name="Suzuki Y."/>
            <person name="Hashimoto A."/>
            <person name="Yamaguchi K."/>
            <person name="Sugano A."/>
            <person name="Kohara Y."/>
            <person name="Fujiyama A."/>
            <person name="Anterola A."/>
            <person name="Aoki S."/>
            <person name="Ashton N."/>
            <person name="Barbazuk W.B."/>
            <person name="Barker E."/>
            <person name="Bennetzen J."/>
            <person name="Bezanilla M."/>
            <person name="Blankenship R."/>
            <person name="Cho S.H."/>
            <person name="Dutcher S."/>
            <person name="Estelle M."/>
            <person name="Fawcett J.A."/>
            <person name="Gundlach H."/>
            <person name="Hanada K."/>
            <person name="Heyl A."/>
            <person name="Hicks K.A."/>
            <person name="Hugh J."/>
            <person name="Lohr M."/>
            <person name="Mayer K."/>
            <person name="Melkozernov A."/>
            <person name="Murata T."/>
            <person name="Nelson D."/>
            <person name="Pils B."/>
            <person name="Prigge M."/>
            <person name="Reiss B."/>
            <person name="Renner T."/>
            <person name="Rombauts S."/>
            <person name="Rushton P."/>
            <person name="Sanderfoot A."/>
            <person name="Schween G."/>
            <person name="Shiu S.-H."/>
            <person name="Stueber K."/>
            <person name="Theodoulou F.L."/>
            <person name="Tu H."/>
            <person name="Van de Peer Y."/>
            <person name="Verrier P.J."/>
            <person name="Waters E."/>
            <person name="Wood A."/>
            <person name="Yang L."/>
            <person name="Cove D."/>
            <person name="Cuming A."/>
            <person name="Hasebe M."/>
            <person name="Lucas S."/>
            <person name="Mishler D.B."/>
            <person name="Reski R."/>
            <person name="Grigoriev I."/>
            <person name="Quatrano R.S."/>
            <person name="Boore J.L."/>
        </authorList>
    </citation>
    <scope>NUCLEOTIDE SEQUENCE [LARGE SCALE GENOMIC DNA]</scope>
    <source>
        <strain evidence="20 21">cv. Gransden 2004</strain>
    </source>
</reference>
<dbReference type="InterPro" id="IPR013083">
    <property type="entry name" value="Znf_RING/FYVE/PHD"/>
</dbReference>
<dbReference type="Pfam" id="PF16135">
    <property type="entry name" value="TDBD"/>
    <property type="match status" value="1"/>
</dbReference>
<dbReference type="InterPro" id="IPR019787">
    <property type="entry name" value="Znf_PHD-finger"/>
</dbReference>
<keyword evidence="4" id="KW-0949">S-adenosyl-L-methionine</keyword>
<evidence type="ECO:0000256" key="2">
    <source>
        <dbReference type="ARBA" id="ARBA00022603"/>
    </source>
</evidence>
<dbReference type="PROSITE" id="PS01359">
    <property type="entry name" value="ZF_PHD_1"/>
    <property type="match status" value="1"/>
</dbReference>
<evidence type="ECO:0000313" key="20">
    <source>
        <dbReference type="EnsemblPlants" id="Pp3c14_19990V3.1"/>
    </source>
</evidence>
<dbReference type="InterPro" id="IPR046341">
    <property type="entry name" value="SET_dom_sf"/>
</dbReference>
<evidence type="ECO:0000259" key="15">
    <source>
        <dbReference type="PROSITE" id="PS50016"/>
    </source>
</evidence>
<dbReference type="InterPro" id="IPR034732">
    <property type="entry name" value="EPHD"/>
</dbReference>
<dbReference type="EMBL" id="ABEU02000014">
    <property type="protein sequence ID" value="PNR41348.1"/>
    <property type="molecule type" value="Genomic_DNA"/>
</dbReference>
<dbReference type="SUPFAM" id="SSF82199">
    <property type="entry name" value="SET domain"/>
    <property type="match status" value="1"/>
</dbReference>
<dbReference type="InterPro" id="IPR019786">
    <property type="entry name" value="Zinc_finger_PHD-type_CS"/>
</dbReference>
<feature type="domain" description="SET" evidence="16">
    <location>
        <begin position="2008"/>
        <end position="2129"/>
    </location>
</feature>
<dbReference type="PROSITE" id="PS50016">
    <property type="entry name" value="ZF_PHD_2"/>
    <property type="match status" value="1"/>
</dbReference>
<dbReference type="Proteomes" id="UP000006727">
    <property type="component" value="Chromosome 14"/>
</dbReference>
<dbReference type="InterPro" id="IPR032308">
    <property type="entry name" value="TDBD"/>
</dbReference>
<dbReference type="EnsemblPlants" id="Pp3c14_19990V3.1">
    <property type="protein sequence ID" value="Pp3c14_19990V3.1"/>
    <property type="gene ID" value="Pp3c14_19990"/>
</dbReference>
<name>A0A2K1JIG9_PHYPA</name>